<dbReference type="InterPro" id="IPR005174">
    <property type="entry name" value="KIB1-4_b-propeller"/>
</dbReference>
<dbReference type="InterPro" id="IPR015915">
    <property type="entry name" value="Kelch-typ_b-propeller"/>
</dbReference>
<comment type="caution">
    <text evidence="4">The sequence shown here is derived from an EMBL/GenBank/DDBJ whole genome shotgun (WGS) entry which is preliminary data.</text>
</comment>
<dbReference type="InterPro" id="IPR036047">
    <property type="entry name" value="F-box-like_dom_sf"/>
</dbReference>
<evidence type="ECO:0000256" key="2">
    <source>
        <dbReference type="SAM" id="MobiDB-lite"/>
    </source>
</evidence>
<evidence type="ECO:0000259" key="3">
    <source>
        <dbReference type="PROSITE" id="PS50181"/>
    </source>
</evidence>
<dbReference type="Gene3D" id="2.120.10.80">
    <property type="entry name" value="Kelch-type beta propeller"/>
    <property type="match status" value="1"/>
</dbReference>
<dbReference type="InterPro" id="IPR001810">
    <property type="entry name" value="F-box_dom"/>
</dbReference>
<dbReference type="InterPro" id="IPR050796">
    <property type="entry name" value="SCF_F-box_component"/>
</dbReference>
<dbReference type="Pfam" id="PF03478">
    <property type="entry name" value="Beta-prop_KIB1-4"/>
    <property type="match status" value="1"/>
</dbReference>
<feature type="region of interest" description="Disordered" evidence="2">
    <location>
        <begin position="54"/>
        <end position="123"/>
    </location>
</feature>
<evidence type="ECO:0000256" key="1">
    <source>
        <dbReference type="ARBA" id="ARBA00022737"/>
    </source>
</evidence>
<organism evidence="4 5">
    <name type="scientific">Ceratodon purpureus</name>
    <name type="common">Fire moss</name>
    <name type="synonym">Dicranum purpureum</name>
    <dbReference type="NCBI Taxonomy" id="3225"/>
    <lineage>
        <taxon>Eukaryota</taxon>
        <taxon>Viridiplantae</taxon>
        <taxon>Streptophyta</taxon>
        <taxon>Embryophyta</taxon>
        <taxon>Bryophyta</taxon>
        <taxon>Bryophytina</taxon>
        <taxon>Bryopsida</taxon>
        <taxon>Dicranidae</taxon>
        <taxon>Pseudoditrichales</taxon>
        <taxon>Ditrichaceae</taxon>
        <taxon>Ceratodon</taxon>
    </lineage>
</organism>
<dbReference type="SUPFAM" id="SSF81383">
    <property type="entry name" value="F-box domain"/>
    <property type="match status" value="1"/>
</dbReference>
<dbReference type="PANTHER" id="PTHR31672:SF2">
    <property type="entry name" value="F-BOX DOMAIN-CONTAINING PROTEIN"/>
    <property type="match status" value="1"/>
</dbReference>
<gene>
    <name evidence="4" type="ORF">KC19_1G165100</name>
</gene>
<protein>
    <recommendedName>
        <fullName evidence="3">F-box domain-containing protein</fullName>
    </recommendedName>
</protein>
<feature type="domain" description="F-box" evidence="3">
    <location>
        <begin position="156"/>
        <end position="201"/>
    </location>
</feature>
<feature type="compositionally biased region" description="Basic and acidic residues" evidence="2">
    <location>
        <begin position="102"/>
        <end position="113"/>
    </location>
</feature>
<keyword evidence="5" id="KW-1185">Reference proteome</keyword>
<evidence type="ECO:0000313" key="4">
    <source>
        <dbReference type="EMBL" id="KAG0591305.1"/>
    </source>
</evidence>
<dbReference type="EMBL" id="CM026421">
    <property type="protein sequence ID" value="KAG0591305.1"/>
    <property type="molecule type" value="Genomic_DNA"/>
</dbReference>
<dbReference type="Pfam" id="PF12937">
    <property type="entry name" value="F-box-like"/>
    <property type="match status" value="1"/>
</dbReference>
<name>A0A8T0J6Z3_CERPU</name>
<dbReference type="Gene3D" id="1.20.1280.50">
    <property type="match status" value="1"/>
</dbReference>
<evidence type="ECO:0000313" key="5">
    <source>
        <dbReference type="Proteomes" id="UP000822688"/>
    </source>
</evidence>
<dbReference type="SMART" id="SM00256">
    <property type="entry name" value="FBOX"/>
    <property type="match status" value="1"/>
</dbReference>
<sequence length="527" mass="60012">MLLASCLPPRPVAVSAVLIFQIFQKSQQLLLRLQIMEDDKTGPHMEANTLAMPNISIDPIPEDPANSATEDADARDSAVDESIQDTDNTRSESFPEDAEDTTDPHIEDPEATAREGANGTDSAVDERVLDTSFSEMIWAQLIPDAGAWIREQEMDDTIWAQIPDEVLIRVLSFLPLRMLFQMRVVCKRWSSMIQSSDFNRVCLDVNAPALAPHPAICYVYNRLGFRWAIYDNSERQWQLMPDFYSRSEEDRMKKREIYVASRGLLCLLEVGDIDVIKSLTIWNPLTNHEHELPTFLSSWSFPLVRIMFHDTETNSFKLMLSGNQNYHPEDERYSATEIYDSAQGAWIRGGNLLPSLRFPFSNGAICNGAVYYFASRPMTMYDILLVYNIGENKWSEVNHIIPTNTYCTPYLFECDGSLLTVMHLLSGPPARMASCAIFHLDFRTKEWMMLIQMPHPVYMDFAYIGGCVASGKQLCVTGNAPNRDLIVAVYCQRNNAWFWLPPCPIASESAELIERHTTFTFHPSFTY</sequence>
<dbReference type="FunFam" id="1.20.1280.50:FF:000008">
    <property type="entry name" value="F-box only protein 6"/>
    <property type="match status" value="1"/>
</dbReference>
<reference evidence="4" key="1">
    <citation type="submission" date="2020-06" db="EMBL/GenBank/DDBJ databases">
        <title>WGS assembly of Ceratodon purpureus strain R40.</title>
        <authorList>
            <person name="Carey S.B."/>
            <person name="Jenkins J."/>
            <person name="Shu S."/>
            <person name="Lovell J.T."/>
            <person name="Sreedasyam A."/>
            <person name="Maumus F."/>
            <person name="Tiley G.P."/>
            <person name="Fernandez-Pozo N."/>
            <person name="Barry K."/>
            <person name="Chen C."/>
            <person name="Wang M."/>
            <person name="Lipzen A."/>
            <person name="Daum C."/>
            <person name="Saski C.A."/>
            <person name="Payton A.C."/>
            <person name="Mcbreen J.C."/>
            <person name="Conrad R.E."/>
            <person name="Kollar L.M."/>
            <person name="Olsson S."/>
            <person name="Huttunen S."/>
            <person name="Landis J.B."/>
            <person name="Wickett N.J."/>
            <person name="Johnson M.G."/>
            <person name="Rensing S.A."/>
            <person name="Grimwood J."/>
            <person name="Schmutz J."/>
            <person name="Mcdaniel S.F."/>
        </authorList>
    </citation>
    <scope>NUCLEOTIDE SEQUENCE</scope>
    <source>
        <strain evidence="4">R40</strain>
    </source>
</reference>
<accession>A0A8T0J6Z3</accession>
<dbReference type="PROSITE" id="PS50181">
    <property type="entry name" value="FBOX"/>
    <property type="match status" value="1"/>
</dbReference>
<dbReference type="Proteomes" id="UP000822688">
    <property type="component" value="Chromosome 1"/>
</dbReference>
<keyword evidence="1" id="KW-0677">Repeat</keyword>
<proteinExistence type="predicted"/>
<dbReference type="PANTHER" id="PTHR31672">
    <property type="entry name" value="BNACNNG10540D PROTEIN"/>
    <property type="match status" value="1"/>
</dbReference>
<dbReference type="InterPro" id="IPR011043">
    <property type="entry name" value="Gal_Oxase/kelch_b-propeller"/>
</dbReference>
<dbReference type="AlphaFoldDB" id="A0A8T0J6Z3"/>
<dbReference type="CDD" id="cd22157">
    <property type="entry name" value="F-box_AtFBW1-like"/>
    <property type="match status" value="1"/>
</dbReference>
<dbReference type="SUPFAM" id="SSF50965">
    <property type="entry name" value="Galactose oxidase, central domain"/>
    <property type="match status" value="1"/>
</dbReference>